<comment type="caution">
    <text evidence="6">The sequence shown here is derived from an EMBL/GenBank/DDBJ whole genome shotgun (WGS) entry which is preliminary data.</text>
</comment>
<dbReference type="InterPro" id="IPR050763">
    <property type="entry name" value="ABC_transporter_ATP-binding"/>
</dbReference>
<evidence type="ECO:0000313" key="6">
    <source>
        <dbReference type="EMBL" id="PTO36930.1"/>
    </source>
</evidence>
<dbReference type="GO" id="GO:0005524">
    <property type="term" value="F:ATP binding"/>
    <property type="evidence" value="ECO:0007669"/>
    <property type="project" value="UniProtKB-KW"/>
</dbReference>
<organism evidence="6 7">
    <name type="scientific">Enterococcus mundtii</name>
    <dbReference type="NCBI Taxonomy" id="53346"/>
    <lineage>
        <taxon>Bacteria</taxon>
        <taxon>Bacillati</taxon>
        <taxon>Bacillota</taxon>
        <taxon>Bacilli</taxon>
        <taxon>Lactobacillales</taxon>
        <taxon>Enterococcaceae</taxon>
        <taxon>Enterococcus</taxon>
    </lineage>
</organism>
<protein>
    <submittedName>
        <fullName evidence="6">DUF4162 domain-containing protein</fullName>
    </submittedName>
</protein>
<dbReference type="Gene3D" id="3.40.50.300">
    <property type="entry name" value="P-loop containing nucleotide triphosphate hydrolases"/>
    <property type="match status" value="1"/>
</dbReference>
<name>A0A2T5DFL9_ENTMU</name>
<comment type="similarity">
    <text evidence="1">Belongs to the ABC transporter superfamily.</text>
</comment>
<keyword evidence="4" id="KW-0067">ATP-binding</keyword>
<dbReference type="InterPro" id="IPR027417">
    <property type="entry name" value="P-loop_NTPase"/>
</dbReference>
<reference evidence="6 7" key="1">
    <citation type="submission" date="2018-03" db="EMBL/GenBank/DDBJ databases">
        <title>Draft genome sequences of four Enterococcus mundtii strains isolated from beef slaughterhouses in Kenya.</title>
        <authorList>
            <person name="Wambui J."/>
            <person name="Stevens M."/>
            <person name="Njage P."/>
            <person name="Stephan R."/>
            <person name="Tasara T."/>
        </authorList>
    </citation>
    <scope>NUCLEOTIDE SEQUENCE [LARGE SCALE GENOMIC DNA]</scope>
    <source>
        <strain evidence="6 7">H18-EM</strain>
    </source>
</reference>
<proteinExistence type="inferred from homology"/>
<dbReference type="SUPFAM" id="SSF52540">
    <property type="entry name" value="P-loop containing nucleoside triphosphate hydrolases"/>
    <property type="match status" value="1"/>
</dbReference>
<dbReference type="InterPro" id="IPR003593">
    <property type="entry name" value="AAA+_ATPase"/>
</dbReference>
<dbReference type="InterPro" id="IPR003439">
    <property type="entry name" value="ABC_transporter-like_ATP-bd"/>
</dbReference>
<evidence type="ECO:0000256" key="1">
    <source>
        <dbReference type="ARBA" id="ARBA00005417"/>
    </source>
</evidence>
<sequence length="309" mass="35021">MEKKKIIEIIDLKKRFAEKQVLKGVDFTVERGEVFVLLGSNGAGKTTLVKMLTTILPFDDGQVWINGYDLKKESAKVRETISLTGQFAAVDELLTGYENMKMIAELRHVKEKEKVVERLLERFDLQKHSQVLVKNYSGGMRRRLDIAMSFIGDPQVIFLDEPTTGLDPQNRIATWQLIKETATAGRTIFLTTQYLEEAEYLADKVAILHEGKIILNATPQVVKNTYDSQSMAINVLTKSDFYQLLAHLDRRILSKDEEKLSVTVNVGNAFNDSVDLLDELRELPITITNFQLRNASLEDIFLKLVQGGV</sequence>
<dbReference type="Pfam" id="PF13732">
    <property type="entry name" value="DrrA1-3_C"/>
    <property type="match status" value="1"/>
</dbReference>
<dbReference type="GO" id="GO:0016887">
    <property type="term" value="F:ATP hydrolysis activity"/>
    <property type="evidence" value="ECO:0007669"/>
    <property type="project" value="InterPro"/>
</dbReference>
<dbReference type="Proteomes" id="UP000244022">
    <property type="component" value="Unassembled WGS sequence"/>
</dbReference>
<dbReference type="Pfam" id="PF00005">
    <property type="entry name" value="ABC_tran"/>
    <property type="match status" value="1"/>
</dbReference>
<gene>
    <name evidence="6" type="ORF">C6N14_02260</name>
</gene>
<dbReference type="EMBL" id="PYGR01000005">
    <property type="protein sequence ID" value="PTO36930.1"/>
    <property type="molecule type" value="Genomic_DNA"/>
</dbReference>
<dbReference type="InterPro" id="IPR017871">
    <property type="entry name" value="ABC_transporter-like_CS"/>
</dbReference>
<dbReference type="PANTHER" id="PTHR42711:SF5">
    <property type="entry name" value="ABC TRANSPORTER ATP-BINDING PROTEIN NATA"/>
    <property type="match status" value="1"/>
</dbReference>
<evidence type="ECO:0000256" key="2">
    <source>
        <dbReference type="ARBA" id="ARBA00022448"/>
    </source>
</evidence>
<keyword evidence="2" id="KW-0813">Transport</keyword>
<evidence type="ECO:0000256" key="4">
    <source>
        <dbReference type="ARBA" id="ARBA00022840"/>
    </source>
</evidence>
<evidence type="ECO:0000256" key="3">
    <source>
        <dbReference type="ARBA" id="ARBA00022741"/>
    </source>
</evidence>
<keyword evidence="3" id="KW-0547">Nucleotide-binding</keyword>
<dbReference type="InterPro" id="IPR025302">
    <property type="entry name" value="DrrA1/2-like_C"/>
</dbReference>
<dbReference type="PANTHER" id="PTHR42711">
    <property type="entry name" value="ABC TRANSPORTER ATP-BINDING PROTEIN"/>
    <property type="match status" value="1"/>
</dbReference>
<dbReference type="PROSITE" id="PS00211">
    <property type="entry name" value="ABC_TRANSPORTER_1"/>
    <property type="match status" value="1"/>
</dbReference>
<evidence type="ECO:0000259" key="5">
    <source>
        <dbReference type="PROSITE" id="PS50893"/>
    </source>
</evidence>
<evidence type="ECO:0000313" key="7">
    <source>
        <dbReference type="Proteomes" id="UP000244022"/>
    </source>
</evidence>
<accession>A0A2T5DFL9</accession>
<feature type="domain" description="ABC transporter" evidence="5">
    <location>
        <begin position="7"/>
        <end position="235"/>
    </location>
</feature>
<dbReference type="AlphaFoldDB" id="A0A2T5DFL9"/>
<dbReference type="SMART" id="SM00382">
    <property type="entry name" value="AAA"/>
    <property type="match status" value="1"/>
</dbReference>
<dbReference type="PROSITE" id="PS50893">
    <property type="entry name" value="ABC_TRANSPORTER_2"/>
    <property type="match status" value="1"/>
</dbReference>
<dbReference type="RefSeq" id="WP_066025339.1">
    <property type="nucleotide sequence ID" value="NZ_MCRG01000005.1"/>
</dbReference>